<protein>
    <submittedName>
        <fullName evidence="1">Uncharacterized protein</fullName>
    </submittedName>
</protein>
<sequence>MGINVTPSDDFESCSRAMSGVVLLRDFEPDIPNDLRVTFIDKLPEEALCIQCDNVSARLYRDVRGHGYCTSCRAMCERDGAFECATCQKKYKTWQAHLQRCSCNDVAKEAAGSNAQSSGSMCVCTLCNNSMPRKLIRDHMKECLGKQLDSLQYEESFPEQETPESFNGTRQRDSLDDVGTAHAANKFTGDHTSLFNSGACPSRKEPPMSSTDSSEISELARQLKEALSEISCLKHEVAELKKVANEGKGDIDLLQVAVPTMQGDMRNVQIQCEQRIEKSEKTVSSLEESHSSIEKMLSVIDEETKARLDAVEEAMKDMNEKFSTAVHSLQERSQYLHEAIMPLYAQLNQIRNDFLHFVHNFVPEQEPSQGKKGHGRSK</sequence>
<dbReference type="EMBL" id="CM023478">
    <property type="protein sequence ID" value="KAH7934380.1"/>
    <property type="molecule type" value="Genomic_DNA"/>
</dbReference>
<comment type="caution">
    <text evidence="1">The sequence shown here is derived from an EMBL/GenBank/DDBJ whole genome shotgun (WGS) entry which is preliminary data.</text>
</comment>
<name>A0ACB8C6D7_DERSI</name>
<evidence type="ECO:0000313" key="1">
    <source>
        <dbReference type="EMBL" id="KAH7934380.1"/>
    </source>
</evidence>
<organism evidence="1 2">
    <name type="scientific">Dermacentor silvarum</name>
    <name type="common">Tick</name>
    <dbReference type="NCBI Taxonomy" id="543639"/>
    <lineage>
        <taxon>Eukaryota</taxon>
        <taxon>Metazoa</taxon>
        <taxon>Ecdysozoa</taxon>
        <taxon>Arthropoda</taxon>
        <taxon>Chelicerata</taxon>
        <taxon>Arachnida</taxon>
        <taxon>Acari</taxon>
        <taxon>Parasitiformes</taxon>
        <taxon>Ixodida</taxon>
        <taxon>Ixodoidea</taxon>
        <taxon>Ixodidae</taxon>
        <taxon>Rhipicephalinae</taxon>
        <taxon>Dermacentor</taxon>
    </lineage>
</organism>
<evidence type="ECO:0000313" key="2">
    <source>
        <dbReference type="Proteomes" id="UP000821865"/>
    </source>
</evidence>
<dbReference type="Proteomes" id="UP000821865">
    <property type="component" value="Chromosome 9"/>
</dbReference>
<keyword evidence="2" id="KW-1185">Reference proteome</keyword>
<gene>
    <name evidence="1" type="ORF">HPB49_025335</name>
</gene>
<accession>A0ACB8C6D7</accession>
<reference evidence="1" key="1">
    <citation type="submission" date="2020-05" db="EMBL/GenBank/DDBJ databases">
        <title>Large-scale comparative analyses of tick genomes elucidate their genetic diversity and vector capacities.</title>
        <authorList>
            <person name="Jia N."/>
            <person name="Wang J."/>
            <person name="Shi W."/>
            <person name="Du L."/>
            <person name="Sun Y."/>
            <person name="Zhan W."/>
            <person name="Jiang J."/>
            <person name="Wang Q."/>
            <person name="Zhang B."/>
            <person name="Ji P."/>
            <person name="Sakyi L.B."/>
            <person name="Cui X."/>
            <person name="Yuan T."/>
            <person name="Jiang B."/>
            <person name="Yang W."/>
            <person name="Lam T.T.-Y."/>
            <person name="Chang Q."/>
            <person name="Ding S."/>
            <person name="Wang X."/>
            <person name="Zhu J."/>
            <person name="Ruan X."/>
            <person name="Zhao L."/>
            <person name="Wei J."/>
            <person name="Que T."/>
            <person name="Du C."/>
            <person name="Cheng J."/>
            <person name="Dai P."/>
            <person name="Han X."/>
            <person name="Huang E."/>
            <person name="Gao Y."/>
            <person name="Liu J."/>
            <person name="Shao H."/>
            <person name="Ye R."/>
            <person name="Li L."/>
            <person name="Wei W."/>
            <person name="Wang X."/>
            <person name="Wang C."/>
            <person name="Yang T."/>
            <person name="Huo Q."/>
            <person name="Li W."/>
            <person name="Guo W."/>
            <person name="Chen H."/>
            <person name="Zhou L."/>
            <person name="Ni X."/>
            <person name="Tian J."/>
            <person name="Zhou Y."/>
            <person name="Sheng Y."/>
            <person name="Liu T."/>
            <person name="Pan Y."/>
            <person name="Xia L."/>
            <person name="Li J."/>
            <person name="Zhao F."/>
            <person name="Cao W."/>
        </authorList>
    </citation>
    <scope>NUCLEOTIDE SEQUENCE</scope>
    <source>
        <strain evidence="1">Dsil-2018</strain>
    </source>
</reference>
<proteinExistence type="predicted"/>